<dbReference type="AlphaFoldDB" id="A0A8H9C596"/>
<dbReference type="RefSeq" id="WP_207183135.1">
    <property type="nucleotide sequence ID" value="NZ_AP024145.1"/>
</dbReference>
<feature type="chain" id="PRO_5034760374" description="Lipoprotein" evidence="1">
    <location>
        <begin position="25"/>
        <end position="114"/>
    </location>
</feature>
<reference evidence="2" key="1">
    <citation type="submission" date="2020-11" db="EMBL/GenBank/DDBJ databases">
        <title>Complete genome sequence of a novel pathogenic Methylobacterium strain isolated from rice in Vietnam.</title>
        <authorList>
            <person name="Lai K."/>
            <person name="Okazaki S."/>
            <person name="Higashi K."/>
            <person name="Mori H."/>
            <person name="Toyoda A."/>
            <person name="Kurokawa K."/>
        </authorList>
    </citation>
    <scope>NUCLEOTIDE SEQUENCE</scope>
    <source>
        <strain evidence="2">VL1</strain>
    </source>
</reference>
<accession>A0A8H9C596</accession>
<dbReference type="PROSITE" id="PS51257">
    <property type="entry name" value="PROKAR_LIPOPROTEIN"/>
    <property type="match status" value="1"/>
</dbReference>
<evidence type="ECO:0008006" key="4">
    <source>
        <dbReference type="Google" id="ProtNLM"/>
    </source>
</evidence>
<evidence type="ECO:0000313" key="3">
    <source>
        <dbReference type="Proteomes" id="UP000663508"/>
    </source>
</evidence>
<proteinExistence type="predicted"/>
<gene>
    <name evidence="2" type="ORF">mvi_26730</name>
</gene>
<protein>
    <recommendedName>
        <fullName evidence="4">Lipoprotein</fullName>
    </recommendedName>
</protein>
<evidence type="ECO:0000313" key="2">
    <source>
        <dbReference type="EMBL" id="BCM84212.1"/>
    </source>
</evidence>
<sequence length="114" mass="12125">MTILGRWPLLIVMAGLCASAGACSFLTRMEGTSASGRMLSGYLDGHSIDFKARDGLECRGSYQHWSSSGEGTVRCSDGRTGTFSMVSTSNLLGPGHSKGRGEGMIGDERFAFTY</sequence>
<dbReference type="EMBL" id="AP024145">
    <property type="protein sequence ID" value="BCM84212.1"/>
    <property type="molecule type" value="Genomic_DNA"/>
</dbReference>
<evidence type="ECO:0000256" key="1">
    <source>
        <dbReference type="SAM" id="SignalP"/>
    </source>
</evidence>
<dbReference type="Proteomes" id="UP000663508">
    <property type="component" value="Chromosome"/>
</dbReference>
<organism evidence="2 3">
    <name type="scientific">Methylobacterium indicum</name>
    <dbReference type="NCBI Taxonomy" id="1775910"/>
    <lineage>
        <taxon>Bacteria</taxon>
        <taxon>Pseudomonadati</taxon>
        <taxon>Pseudomonadota</taxon>
        <taxon>Alphaproteobacteria</taxon>
        <taxon>Hyphomicrobiales</taxon>
        <taxon>Methylobacteriaceae</taxon>
        <taxon>Methylobacterium</taxon>
    </lineage>
</organism>
<keyword evidence="1" id="KW-0732">Signal</keyword>
<name>A0A8H9C596_9HYPH</name>
<feature type="signal peptide" evidence="1">
    <location>
        <begin position="1"/>
        <end position="24"/>
    </location>
</feature>
<dbReference type="KEGG" id="mind:mvi_26730"/>